<name>A0A101NFW6_9ACTN</name>
<dbReference type="Gene3D" id="3.50.50.60">
    <property type="entry name" value="FAD/NAD(P)-binding domain"/>
    <property type="match status" value="1"/>
</dbReference>
<evidence type="ECO:0000313" key="2">
    <source>
        <dbReference type="EMBL" id="KUM92499.1"/>
    </source>
</evidence>
<protein>
    <recommendedName>
        <fullName evidence="1">FAD-binding domain-containing protein</fullName>
    </recommendedName>
</protein>
<dbReference type="STRING" id="67285.AQI88_31790"/>
<reference evidence="2 3" key="1">
    <citation type="submission" date="2015-10" db="EMBL/GenBank/DDBJ databases">
        <title>Draft genome sequence of Streptomyces cellostaticus DSM 40189, type strain for the species Streptomyces cellostaticus.</title>
        <authorList>
            <person name="Ruckert C."/>
            <person name="Winkler A."/>
            <person name="Kalinowski J."/>
            <person name="Kampfer P."/>
            <person name="Glaeser S."/>
        </authorList>
    </citation>
    <scope>NUCLEOTIDE SEQUENCE [LARGE SCALE GENOMIC DNA]</scope>
    <source>
        <strain evidence="2 3">DSM 40189</strain>
    </source>
</reference>
<feature type="domain" description="FAD-binding" evidence="1">
    <location>
        <begin position="8"/>
        <end position="50"/>
    </location>
</feature>
<organism evidence="2 3">
    <name type="scientific">Streptomyces cellostaticus</name>
    <dbReference type="NCBI Taxonomy" id="67285"/>
    <lineage>
        <taxon>Bacteria</taxon>
        <taxon>Bacillati</taxon>
        <taxon>Actinomycetota</taxon>
        <taxon>Actinomycetes</taxon>
        <taxon>Kitasatosporales</taxon>
        <taxon>Streptomycetaceae</taxon>
        <taxon>Streptomyces</taxon>
    </lineage>
</organism>
<dbReference type="Proteomes" id="UP000054241">
    <property type="component" value="Unassembled WGS sequence"/>
</dbReference>
<gene>
    <name evidence="2" type="ORF">AQI88_31790</name>
</gene>
<comment type="caution">
    <text evidence="2">The sequence shown here is derived from an EMBL/GenBank/DDBJ whole genome shotgun (WGS) entry which is preliminary data.</text>
</comment>
<proteinExistence type="predicted"/>
<sequence length="62" mass="6874">MRGVRLHDLDSDRLAVSYRCPETGERLLHCDFVAGCDGARGATRDAMPPQRMRIARQDDGTG</sequence>
<dbReference type="GO" id="GO:0071949">
    <property type="term" value="F:FAD binding"/>
    <property type="evidence" value="ECO:0007669"/>
    <property type="project" value="InterPro"/>
</dbReference>
<evidence type="ECO:0000313" key="3">
    <source>
        <dbReference type="Proteomes" id="UP000054241"/>
    </source>
</evidence>
<dbReference type="AlphaFoldDB" id="A0A101NFW6"/>
<dbReference type="SUPFAM" id="SSF51905">
    <property type="entry name" value="FAD/NAD(P)-binding domain"/>
    <property type="match status" value="1"/>
</dbReference>
<evidence type="ECO:0000259" key="1">
    <source>
        <dbReference type="Pfam" id="PF01494"/>
    </source>
</evidence>
<dbReference type="EMBL" id="LMWL01000062">
    <property type="protein sequence ID" value="KUM92499.1"/>
    <property type="molecule type" value="Genomic_DNA"/>
</dbReference>
<dbReference type="InterPro" id="IPR002938">
    <property type="entry name" value="FAD-bd"/>
</dbReference>
<keyword evidence="3" id="KW-1185">Reference proteome</keyword>
<accession>A0A101NFW6</accession>
<dbReference type="RefSeq" id="WP_067005768.1">
    <property type="nucleotide sequence ID" value="NZ_BNDU01000006.1"/>
</dbReference>
<dbReference type="Pfam" id="PF01494">
    <property type="entry name" value="FAD_binding_3"/>
    <property type="match status" value="1"/>
</dbReference>
<dbReference type="InterPro" id="IPR036188">
    <property type="entry name" value="FAD/NAD-bd_sf"/>
</dbReference>